<evidence type="ECO:0000313" key="1">
    <source>
        <dbReference type="EMBL" id="TCC90962.1"/>
    </source>
</evidence>
<keyword evidence="2" id="KW-1185">Reference proteome</keyword>
<gene>
    <name evidence="1" type="ORF">EZ444_19790</name>
</gene>
<dbReference type="RefSeq" id="WP_131610884.1">
    <property type="nucleotide sequence ID" value="NZ_SJSM01000016.1"/>
</dbReference>
<sequence>MKTDFIEIFQTIRAVLQPYATLGFNNRINSETTYDLWSDIEVTIDGKKRNEVYFAAVMIHKGHVGLYYMPVYAEPEMKQIFDPALLKLLKGKSCFHIKKLDEPLLAHIEDALAEGYRLYKEKGWV</sequence>
<reference evidence="1 2" key="1">
    <citation type="submission" date="2019-02" db="EMBL/GenBank/DDBJ databases">
        <title>Pedobacter sp. RP-3-8 sp. nov., isolated from Arctic soil.</title>
        <authorList>
            <person name="Dahal R.H."/>
        </authorList>
    </citation>
    <scope>NUCLEOTIDE SEQUENCE [LARGE SCALE GENOMIC DNA]</scope>
    <source>
        <strain evidence="1 2">RP-3-8</strain>
    </source>
</reference>
<accession>A0A4R0MXH4</accession>
<dbReference type="OrthoDB" id="6331972at2"/>
<proteinExistence type="predicted"/>
<name>A0A4R0MXH4_9SPHI</name>
<dbReference type="Proteomes" id="UP000291117">
    <property type="component" value="Unassembled WGS sequence"/>
</dbReference>
<organism evidence="1 2">
    <name type="scientific">Pedobacter hiemivivus</name>
    <dbReference type="NCBI Taxonomy" id="2530454"/>
    <lineage>
        <taxon>Bacteria</taxon>
        <taxon>Pseudomonadati</taxon>
        <taxon>Bacteroidota</taxon>
        <taxon>Sphingobacteriia</taxon>
        <taxon>Sphingobacteriales</taxon>
        <taxon>Sphingobacteriaceae</taxon>
        <taxon>Pedobacter</taxon>
    </lineage>
</organism>
<protein>
    <submittedName>
        <fullName evidence="1">DUF1801 domain-containing protein</fullName>
    </submittedName>
</protein>
<dbReference type="AlphaFoldDB" id="A0A4R0MXH4"/>
<evidence type="ECO:0000313" key="2">
    <source>
        <dbReference type="Proteomes" id="UP000291117"/>
    </source>
</evidence>
<dbReference type="EMBL" id="SJSM01000016">
    <property type="protein sequence ID" value="TCC90962.1"/>
    <property type="molecule type" value="Genomic_DNA"/>
</dbReference>
<comment type="caution">
    <text evidence="1">The sequence shown here is derived from an EMBL/GenBank/DDBJ whole genome shotgun (WGS) entry which is preliminary data.</text>
</comment>